<proteinExistence type="predicted"/>
<dbReference type="Proteomes" id="UP000271241">
    <property type="component" value="Unassembled WGS sequence"/>
</dbReference>
<dbReference type="EMBL" id="KZ992432">
    <property type="protein sequence ID" value="RKP10918.1"/>
    <property type="molecule type" value="Genomic_DNA"/>
</dbReference>
<name>A0A4P9XX22_9FUNG</name>
<organism evidence="1 2">
    <name type="scientific">Thamnocephalis sphaerospora</name>
    <dbReference type="NCBI Taxonomy" id="78915"/>
    <lineage>
        <taxon>Eukaryota</taxon>
        <taxon>Fungi</taxon>
        <taxon>Fungi incertae sedis</taxon>
        <taxon>Zoopagomycota</taxon>
        <taxon>Zoopagomycotina</taxon>
        <taxon>Zoopagomycetes</taxon>
        <taxon>Zoopagales</taxon>
        <taxon>Sigmoideomycetaceae</taxon>
        <taxon>Thamnocephalis</taxon>
    </lineage>
</organism>
<dbReference type="OrthoDB" id="10617573at2759"/>
<protein>
    <submittedName>
        <fullName evidence="1">Uncharacterized protein</fullName>
    </submittedName>
</protein>
<dbReference type="AlphaFoldDB" id="A0A4P9XX22"/>
<evidence type="ECO:0000313" key="1">
    <source>
        <dbReference type="EMBL" id="RKP10918.1"/>
    </source>
</evidence>
<gene>
    <name evidence="1" type="ORF">THASP1DRAFT_27283</name>
</gene>
<evidence type="ECO:0000313" key="2">
    <source>
        <dbReference type="Proteomes" id="UP000271241"/>
    </source>
</evidence>
<accession>A0A4P9XX22</accession>
<keyword evidence="2" id="KW-1185">Reference proteome</keyword>
<reference evidence="2" key="1">
    <citation type="journal article" date="2018" name="Nat. Microbiol.">
        <title>Leveraging single-cell genomics to expand the fungal tree of life.</title>
        <authorList>
            <person name="Ahrendt S.R."/>
            <person name="Quandt C.A."/>
            <person name="Ciobanu D."/>
            <person name="Clum A."/>
            <person name="Salamov A."/>
            <person name="Andreopoulos B."/>
            <person name="Cheng J.F."/>
            <person name="Woyke T."/>
            <person name="Pelin A."/>
            <person name="Henrissat B."/>
            <person name="Reynolds N.K."/>
            <person name="Benny G.L."/>
            <person name="Smith M.E."/>
            <person name="James T.Y."/>
            <person name="Grigoriev I.V."/>
        </authorList>
    </citation>
    <scope>NUCLEOTIDE SEQUENCE [LARGE SCALE GENOMIC DNA]</scope>
    <source>
        <strain evidence="2">RSA 1356</strain>
    </source>
</reference>
<sequence length="362" mass="39601">MSVPEVAMADVAAVSSIDDILSSINAVMLKPLDESSAYQTMLAGGYASESIDQLIALTAAISPVAPIQRQRPCQSLMALQTLGVPIDATELTEIVTDIELTEAPSTHYSYSAALANMLCHRLKQSYAPVYSHQLIDENDGQAAGKTPEHLPLTELSSARYRTTLNIGRLQFEWNPSQLSRTAKENGLDPLYWGREHCARQAYMLLSPMPADKMCQVIYSEGYSTGASENATMTATDSQNAAGLAGVASAHHGTWSGEEQLVSVFDRLVQVHAKLDPSMAYEPIQMLQELARRAQVKIEFIFDRDSQMRFIGILRLSDMTYSGAVHGAVPPLEVRAESGHQRKQDAKRIVAEFLLEKMAQGAL</sequence>